<feature type="transmembrane region" description="Helical" evidence="2">
    <location>
        <begin position="57"/>
        <end position="80"/>
    </location>
</feature>
<feature type="transmembrane region" description="Helical" evidence="2">
    <location>
        <begin position="202"/>
        <end position="222"/>
    </location>
</feature>
<dbReference type="Pfam" id="PF13367">
    <property type="entry name" value="PrsW-protease"/>
    <property type="match status" value="1"/>
</dbReference>
<feature type="region of interest" description="Disordered" evidence="1">
    <location>
        <begin position="1"/>
        <end position="20"/>
    </location>
</feature>
<keyword evidence="2" id="KW-0812">Transmembrane</keyword>
<sequence length="389" mass="41248">MAEALLRPAGEPPAPDPALVPRRTSAGRVLLRTLAVLLLVACGVLTLGAVLSNTGPAGLVVGLALAIVPVFPVVAAFLWLDRYEAEPPALLLFAFGWGAFVATLVSLAVNSASSVFILQAGGEASATAVFVAPVVEEVSKGTGVLLILLLRRREFDGVVDGIVYAGMAGVGFAFVENILYLGRSFLESGGGAAVATFIVRCIFSPFAHPLFTMATGIGLGLAARYRSPAVRVLAPLVGLLVAILLHGTWNASASLGFNGFVGTYVAVQIPLFVAAVVIALLVRRREARLLRRHLVAYAGSGWLTAAEVRMLSSLHERARARDWAGRTLGPVARRSMRGFQEQASELAFLRERMVNGTAAHDAQDVELRTLQTMWHLRRGFLPQPVAAGR</sequence>
<dbReference type="GO" id="GO:0008233">
    <property type="term" value="F:peptidase activity"/>
    <property type="evidence" value="ECO:0007669"/>
    <property type="project" value="InterPro"/>
</dbReference>
<gene>
    <name evidence="3" type="ORF">AVDCRST_MAG35-211</name>
</gene>
<evidence type="ECO:0000256" key="2">
    <source>
        <dbReference type="SAM" id="Phobius"/>
    </source>
</evidence>
<feature type="transmembrane region" description="Helical" evidence="2">
    <location>
        <begin position="89"/>
        <end position="109"/>
    </location>
</feature>
<organism evidence="3">
    <name type="scientific">uncultured Quadrisphaera sp</name>
    <dbReference type="NCBI Taxonomy" id="904978"/>
    <lineage>
        <taxon>Bacteria</taxon>
        <taxon>Bacillati</taxon>
        <taxon>Actinomycetota</taxon>
        <taxon>Actinomycetes</taxon>
        <taxon>Kineosporiales</taxon>
        <taxon>Kineosporiaceae</taxon>
        <taxon>Quadrisphaera</taxon>
        <taxon>environmental samples</taxon>
    </lineage>
</organism>
<name>A0A6J4NLX2_9ACTN</name>
<evidence type="ECO:0000313" key="3">
    <source>
        <dbReference type="EMBL" id="CAA9387653.1"/>
    </source>
</evidence>
<accession>A0A6J4NLX2</accession>
<protein>
    <recommendedName>
        <fullName evidence="4">Integral membrane protein</fullName>
    </recommendedName>
</protein>
<keyword evidence="2" id="KW-0472">Membrane</keyword>
<proteinExistence type="predicted"/>
<dbReference type="PANTHER" id="PTHR36844:SF1">
    <property type="entry name" value="PROTEASE PRSW"/>
    <property type="match status" value="1"/>
</dbReference>
<reference evidence="3" key="1">
    <citation type="submission" date="2020-02" db="EMBL/GenBank/DDBJ databases">
        <authorList>
            <person name="Meier V. D."/>
        </authorList>
    </citation>
    <scope>NUCLEOTIDE SEQUENCE</scope>
    <source>
        <strain evidence="3">AVDCRST_MAG35</strain>
    </source>
</reference>
<feature type="transmembrane region" description="Helical" evidence="2">
    <location>
        <begin position="129"/>
        <end position="150"/>
    </location>
</feature>
<feature type="transmembrane region" description="Helical" evidence="2">
    <location>
        <begin position="261"/>
        <end position="282"/>
    </location>
</feature>
<feature type="transmembrane region" description="Helical" evidence="2">
    <location>
        <begin position="229"/>
        <end position="249"/>
    </location>
</feature>
<dbReference type="InterPro" id="IPR026898">
    <property type="entry name" value="PrsW"/>
</dbReference>
<evidence type="ECO:0000256" key="1">
    <source>
        <dbReference type="SAM" id="MobiDB-lite"/>
    </source>
</evidence>
<evidence type="ECO:0008006" key="4">
    <source>
        <dbReference type="Google" id="ProtNLM"/>
    </source>
</evidence>
<dbReference type="PANTHER" id="PTHR36844">
    <property type="entry name" value="PROTEASE PRSW"/>
    <property type="match status" value="1"/>
</dbReference>
<dbReference type="AlphaFoldDB" id="A0A6J4NLX2"/>
<feature type="transmembrane region" description="Helical" evidence="2">
    <location>
        <begin position="162"/>
        <end position="182"/>
    </location>
</feature>
<dbReference type="EMBL" id="CADCUY010000043">
    <property type="protein sequence ID" value="CAA9387653.1"/>
    <property type="molecule type" value="Genomic_DNA"/>
</dbReference>
<feature type="transmembrane region" description="Helical" evidence="2">
    <location>
        <begin position="29"/>
        <end position="51"/>
    </location>
</feature>
<keyword evidence="2" id="KW-1133">Transmembrane helix</keyword>